<evidence type="ECO:0000313" key="3">
    <source>
        <dbReference type="Proteomes" id="UP001190700"/>
    </source>
</evidence>
<comment type="caution">
    <text evidence="2">The sequence shown here is derived from an EMBL/GenBank/DDBJ whole genome shotgun (WGS) entry which is preliminary data.</text>
</comment>
<feature type="compositionally biased region" description="Low complexity" evidence="1">
    <location>
        <begin position="67"/>
        <end position="89"/>
    </location>
</feature>
<feature type="compositionally biased region" description="Polar residues" evidence="1">
    <location>
        <begin position="90"/>
        <end position="100"/>
    </location>
</feature>
<dbReference type="AlphaFoldDB" id="A0AAE0L402"/>
<protein>
    <submittedName>
        <fullName evidence="2">Uncharacterized protein</fullName>
    </submittedName>
</protein>
<feature type="non-terminal residue" evidence="2">
    <location>
        <position position="1"/>
    </location>
</feature>
<sequence>DFGYYRGNTDADTSCDRDLLDCGQRTSRGRVSTGVGAAASIASPVSPSSPTSYPTFSLTPLPFSPTSHPTFSLTPLPSSPTSYPTSSLSGRSTAAPSSESFATAAPFNPPTASLTAVPTISPSATLTPVPIAPPPPTCPLQPNGSTLVPTFRNSPLPPSIVTGAPTMQESSSESSGVRAHLPLGAGIWKLFAAILFVLAMMHDAICFSAE</sequence>
<keyword evidence="3" id="KW-1185">Reference proteome</keyword>
<gene>
    <name evidence="2" type="ORF">CYMTET_20435</name>
</gene>
<name>A0AAE0L402_9CHLO</name>
<feature type="region of interest" description="Disordered" evidence="1">
    <location>
        <begin position="67"/>
        <end position="106"/>
    </location>
</feature>
<evidence type="ECO:0000256" key="1">
    <source>
        <dbReference type="SAM" id="MobiDB-lite"/>
    </source>
</evidence>
<proteinExistence type="predicted"/>
<reference evidence="2 3" key="1">
    <citation type="journal article" date="2015" name="Genome Biol. Evol.">
        <title>Comparative Genomics of a Bacterivorous Green Alga Reveals Evolutionary Causalities and Consequences of Phago-Mixotrophic Mode of Nutrition.</title>
        <authorList>
            <person name="Burns J.A."/>
            <person name="Paasch A."/>
            <person name="Narechania A."/>
            <person name="Kim E."/>
        </authorList>
    </citation>
    <scope>NUCLEOTIDE SEQUENCE [LARGE SCALE GENOMIC DNA]</scope>
    <source>
        <strain evidence="2 3">PLY_AMNH</strain>
    </source>
</reference>
<accession>A0AAE0L402</accession>
<dbReference type="EMBL" id="LGRX02009940">
    <property type="protein sequence ID" value="KAK3271203.1"/>
    <property type="molecule type" value="Genomic_DNA"/>
</dbReference>
<dbReference type="Proteomes" id="UP001190700">
    <property type="component" value="Unassembled WGS sequence"/>
</dbReference>
<evidence type="ECO:0000313" key="2">
    <source>
        <dbReference type="EMBL" id="KAK3271203.1"/>
    </source>
</evidence>
<organism evidence="2 3">
    <name type="scientific">Cymbomonas tetramitiformis</name>
    <dbReference type="NCBI Taxonomy" id="36881"/>
    <lineage>
        <taxon>Eukaryota</taxon>
        <taxon>Viridiplantae</taxon>
        <taxon>Chlorophyta</taxon>
        <taxon>Pyramimonadophyceae</taxon>
        <taxon>Pyramimonadales</taxon>
        <taxon>Pyramimonadaceae</taxon>
        <taxon>Cymbomonas</taxon>
    </lineage>
</organism>